<feature type="compositionally biased region" description="Low complexity" evidence="9">
    <location>
        <begin position="364"/>
        <end position="373"/>
    </location>
</feature>
<dbReference type="InterPro" id="IPR001487">
    <property type="entry name" value="Bromodomain"/>
</dbReference>
<keyword evidence="7" id="KW-0539">Nucleus</keyword>
<proteinExistence type="predicted"/>
<dbReference type="FunFam" id="1.20.920.10:FF:000083">
    <property type="entry name" value="WGS project CABT00000000 data, contig 2.8"/>
    <property type="match status" value="1"/>
</dbReference>
<protein>
    <recommendedName>
        <fullName evidence="10">Bromo domain-containing protein</fullName>
    </recommendedName>
</protein>
<dbReference type="GO" id="GO:0016586">
    <property type="term" value="C:RSC-type complex"/>
    <property type="evidence" value="ECO:0007669"/>
    <property type="project" value="InterPro"/>
</dbReference>
<sequence>MEPKRKVSGGGGSAPEELDNRAAKRRRLPTDSNTTNEQTAVTTTKHGLAFLEQVKVITDKSGRLVANDFLILPDERELPDYYEVIKMPIALDTMERKLKHHEFLNLTSFESYFKRMIQNARDYNERGSQIVNDAERLQKALIVYMKQHNPAYKTAGFASNPTPILEDDSAAASEVDADEESELDVASLKRRGRPPKTQKTPARVEKVRKSSSTPAAVDKYTGVSYSGLTFQEAQEKLIGDIIAYKEDPEDSYRYFEVFVNLPPKTLKDYYQKIPNPMSLRQISMRIIGNRGRGGSTGVSDFKNWAALEEDLGLIWKNAMFYNEDGSEIYNLAAELETFILKNLKLAKQVPDPAPPVSKIKLKMSSTHDSTPSSTPAPAPGPKITIKVPGRGSPAASPAPHANGSNGTSTTIAARRNPFGSSATSPLPNLGQLDRTRSMSGSVSSPTPPSTSAIVKNEDGARNSPAIPPSAGFRQASQRPPSQPLVTPNVNGMLPPATTAAAPTTLSSGGYVQSFNHNSQYSAQNLASESKWRGPGVSDAMITNLRLATHPGLNISRHFQMDLPPSPTMAQQSITINLPSTHYYLQIKPTIAQSLLQRQHKLFVTSGSQRLHAVPLIPGHAVDPTNPLFEARLLPGVNRIEIELIAALPKGAPKGPSGQDMELEKVTVFANLMR</sequence>
<evidence type="ECO:0000256" key="1">
    <source>
        <dbReference type="ARBA" id="ARBA00004123"/>
    </source>
</evidence>
<dbReference type="Pfam" id="PF22994">
    <property type="entry name" value="RSC4_Ig_like"/>
    <property type="match status" value="1"/>
</dbReference>
<organism evidence="11 12">
    <name type="scientific">Coleophoma crateriformis</name>
    <dbReference type="NCBI Taxonomy" id="565419"/>
    <lineage>
        <taxon>Eukaryota</taxon>
        <taxon>Fungi</taxon>
        <taxon>Dikarya</taxon>
        <taxon>Ascomycota</taxon>
        <taxon>Pezizomycotina</taxon>
        <taxon>Leotiomycetes</taxon>
        <taxon>Helotiales</taxon>
        <taxon>Dermateaceae</taxon>
        <taxon>Coleophoma</taxon>
    </lineage>
</organism>
<comment type="subcellular location">
    <subcellularLocation>
        <location evidence="1">Nucleus</location>
    </subcellularLocation>
</comment>
<dbReference type="Gene3D" id="1.20.920.10">
    <property type="entry name" value="Bromodomain-like"/>
    <property type="match status" value="2"/>
</dbReference>
<dbReference type="GO" id="GO:0003682">
    <property type="term" value="F:chromatin binding"/>
    <property type="evidence" value="ECO:0007669"/>
    <property type="project" value="TreeGrafter"/>
</dbReference>
<dbReference type="EMBL" id="PDLN01000004">
    <property type="protein sequence ID" value="RDW87592.1"/>
    <property type="molecule type" value="Genomic_DNA"/>
</dbReference>
<dbReference type="SUPFAM" id="SSF47370">
    <property type="entry name" value="Bromodomain"/>
    <property type="match status" value="2"/>
</dbReference>
<evidence type="ECO:0000256" key="7">
    <source>
        <dbReference type="ARBA" id="ARBA00023242"/>
    </source>
</evidence>
<dbReference type="Pfam" id="PF00439">
    <property type="entry name" value="Bromodomain"/>
    <property type="match status" value="2"/>
</dbReference>
<dbReference type="GO" id="GO:0006338">
    <property type="term" value="P:chromatin remodeling"/>
    <property type="evidence" value="ECO:0007669"/>
    <property type="project" value="InterPro"/>
</dbReference>
<dbReference type="Proteomes" id="UP000256328">
    <property type="component" value="Unassembled WGS sequence"/>
</dbReference>
<evidence type="ECO:0000256" key="9">
    <source>
        <dbReference type="SAM" id="MobiDB-lite"/>
    </source>
</evidence>
<keyword evidence="12" id="KW-1185">Reference proteome</keyword>
<keyword evidence="3" id="KW-0156">Chromatin regulator</keyword>
<dbReference type="PRINTS" id="PR00503">
    <property type="entry name" value="BROMODOMAIN"/>
</dbReference>
<feature type="region of interest" description="Disordered" evidence="9">
    <location>
        <begin position="1"/>
        <end position="41"/>
    </location>
</feature>
<evidence type="ECO:0000313" key="11">
    <source>
        <dbReference type="EMBL" id="RDW87592.1"/>
    </source>
</evidence>
<comment type="caution">
    <text evidence="11">The sequence shown here is derived from an EMBL/GenBank/DDBJ whole genome shotgun (WGS) entry which is preliminary data.</text>
</comment>
<feature type="compositionally biased region" description="Low complexity" evidence="9">
    <location>
        <begin position="388"/>
        <end position="404"/>
    </location>
</feature>
<evidence type="ECO:0000313" key="12">
    <source>
        <dbReference type="Proteomes" id="UP000256328"/>
    </source>
</evidence>
<keyword evidence="5 8" id="KW-0103">Bromodomain</keyword>
<evidence type="ECO:0000256" key="2">
    <source>
        <dbReference type="ARBA" id="ARBA00022737"/>
    </source>
</evidence>
<dbReference type="CDD" id="cd04369">
    <property type="entry name" value="Bromodomain"/>
    <property type="match status" value="2"/>
</dbReference>
<evidence type="ECO:0000256" key="8">
    <source>
        <dbReference type="PROSITE-ProRule" id="PRU00035"/>
    </source>
</evidence>
<reference evidence="11 12" key="1">
    <citation type="journal article" date="2018" name="IMA Fungus">
        <title>IMA Genome-F 9: Draft genome sequence of Annulohypoxylon stygium, Aspergillus mulundensis, Berkeleyomyces basicola (syn. Thielaviopsis basicola), Ceratocystis smalleyi, two Cercospora beticola strains, Coleophoma cylindrospora, Fusarium fracticaudum, Phialophora cf. hyalina, and Morchella septimelata.</title>
        <authorList>
            <person name="Wingfield B.D."/>
            <person name="Bills G.F."/>
            <person name="Dong Y."/>
            <person name="Huang W."/>
            <person name="Nel W.J."/>
            <person name="Swalarsk-Parry B.S."/>
            <person name="Vaghefi N."/>
            <person name="Wilken P.M."/>
            <person name="An Z."/>
            <person name="de Beer Z.W."/>
            <person name="De Vos L."/>
            <person name="Chen L."/>
            <person name="Duong T.A."/>
            <person name="Gao Y."/>
            <person name="Hammerbacher A."/>
            <person name="Kikkert J.R."/>
            <person name="Li Y."/>
            <person name="Li H."/>
            <person name="Li K."/>
            <person name="Li Q."/>
            <person name="Liu X."/>
            <person name="Ma X."/>
            <person name="Naidoo K."/>
            <person name="Pethybridge S.J."/>
            <person name="Sun J."/>
            <person name="Steenkamp E.T."/>
            <person name="van der Nest M.A."/>
            <person name="van Wyk S."/>
            <person name="Wingfield M.J."/>
            <person name="Xiong C."/>
            <person name="Yue Q."/>
            <person name="Zhang X."/>
        </authorList>
    </citation>
    <scope>NUCLEOTIDE SEQUENCE [LARGE SCALE GENOMIC DNA]</scope>
    <source>
        <strain evidence="11 12">BP5796</strain>
    </source>
</reference>
<feature type="compositionally biased region" description="Polar residues" evidence="9">
    <location>
        <begin position="474"/>
        <end position="487"/>
    </location>
</feature>
<feature type="domain" description="Bromo" evidence="10">
    <location>
        <begin position="61"/>
        <end position="131"/>
    </location>
</feature>
<dbReference type="SMART" id="SM00297">
    <property type="entry name" value="BROMO"/>
    <property type="match status" value="2"/>
</dbReference>
<evidence type="ECO:0000259" key="10">
    <source>
        <dbReference type="PROSITE" id="PS50014"/>
    </source>
</evidence>
<feature type="region of interest" description="Disordered" evidence="9">
    <location>
        <begin position="163"/>
        <end position="211"/>
    </location>
</feature>
<feature type="compositionally biased region" description="Acidic residues" evidence="9">
    <location>
        <begin position="165"/>
        <end position="183"/>
    </location>
</feature>
<dbReference type="GO" id="GO:0006368">
    <property type="term" value="P:transcription elongation by RNA polymerase II"/>
    <property type="evidence" value="ECO:0007669"/>
    <property type="project" value="TreeGrafter"/>
</dbReference>
<gene>
    <name evidence="11" type="ORF">BP5796_03286</name>
</gene>
<dbReference type="InterPro" id="IPR054551">
    <property type="entry name" value="RSC4_Ig-like"/>
</dbReference>
<keyword evidence="6" id="KW-0804">Transcription</keyword>
<evidence type="ECO:0000256" key="5">
    <source>
        <dbReference type="ARBA" id="ARBA00023117"/>
    </source>
</evidence>
<dbReference type="InterPro" id="IPR036427">
    <property type="entry name" value="Bromodomain-like_sf"/>
</dbReference>
<dbReference type="OrthoDB" id="6017at2759"/>
<evidence type="ECO:0000256" key="4">
    <source>
        <dbReference type="ARBA" id="ARBA00023015"/>
    </source>
</evidence>
<dbReference type="PANTHER" id="PTHR16062">
    <property type="entry name" value="SWI/SNF-RELATED"/>
    <property type="match status" value="1"/>
</dbReference>
<dbReference type="PANTHER" id="PTHR16062:SF19">
    <property type="entry name" value="PROTEIN POLYBROMO-1"/>
    <property type="match status" value="1"/>
</dbReference>
<name>A0A3D8SMT1_9HELO</name>
<evidence type="ECO:0000256" key="6">
    <source>
        <dbReference type="ARBA" id="ARBA00023163"/>
    </source>
</evidence>
<dbReference type="AlphaFoldDB" id="A0A3D8SMT1"/>
<evidence type="ECO:0000256" key="3">
    <source>
        <dbReference type="ARBA" id="ARBA00022853"/>
    </source>
</evidence>
<feature type="region of interest" description="Disordered" evidence="9">
    <location>
        <begin position="350"/>
        <end position="487"/>
    </location>
</feature>
<keyword evidence="2" id="KW-0677">Repeat</keyword>
<feature type="domain" description="Bromo" evidence="10">
    <location>
        <begin position="255"/>
        <end position="329"/>
    </location>
</feature>
<accession>A0A3D8SMT1</accession>
<dbReference type="InterPro" id="IPR037382">
    <property type="entry name" value="Rsc/polybromo"/>
</dbReference>
<keyword evidence="4" id="KW-0805">Transcription regulation</keyword>
<dbReference type="PROSITE" id="PS50014">
    <property type="entry name" value="BROMODOMAIN_2"/>
    <property type="match status" value="2"/>
</dbReference>